<comment type="similarity">
    <text evidence="1 8">Belongs to the IPP transferase family.</text>
</comment>
<keyword evidence="7 8" id="KW-0067">ATP-binding</keyword>
<feature type="domain" description="U1-type" evidence="9">
    <location>
        <begin position="326"/>
        <end position="360"/>
    </location>
</feature>
<keyword evidence="6" id="KW-0862">Zinc</keyword>
<dbReference type="SUPFAM" id="SSF57667">
    <property type="entry name" value="beta-beta-alpha zinc fingers"/>
    <property type="match status" value="2"/>
</dbReference>
<dbReference type="Pfam" id="PF12171">
    <property type="entry name" value="zf-C2H2_jaz"/>
    <property type="match status" value="1"/>
</dbReference>
<dbReference type="GO" id="GO:0005524">
    <property type="term" value="F:ATP binding"/>
    <property type="evidence" value="ECO:0007669"/>
    <property type="project" value="UniProtKB-KW"/>
</dbReference>
<keyword evidence="11" id="KW-1185">Reference proteome</keyword>
<evidence type="ECO:0000256" key="8">
    <source>
        <dbReference type="RuleBase" id="RU003785"/>
    </source>
</evidence>
<dbReference type="InterPro" id="IPR039657">
    <property type="entry name" value="Dimethylallyltransferase"/>
</dbReference>
<dbReference type="PANTHER" id="PTHR11088">
    <property type="entry name" value="TRNA DIMETHYLALLYLTRANSFERASE"/>
    <property type="match status" value="1"/>
</dbReference>
<dbReference type="Gene3D" id="1.10.20.140">
    <property type="match status" value="1"/>
</dbReference>
<evidence type="ECO:0000259" key="9">
    <source>
        <dbReference type="SMART" id="SM00451"/>
    </source>
</evidence>
<keyword evidence="2 8" id="KW-0808">Transferase</keyword>
<dbReference type="SUPFAM" id="SSF52540">
    <property type="entry name" value="P-loop containing nucleoside triphosphate hydrolases"/>
    <property type="match status" value="2"/>
</dbReference>
<protein>
    <recommendedName>
        <fullName evidence="9">U1-type domain-containing protein</fullName>
    </recommendedName>
</protein>
<dbReference type="InterPro" id="IPR022755">
    <property type="entry name" value="Znf_C2H2_jaz"/>
</dbReference>
<evidence type="ECO:0000256" key="1">
    <source>
        <dbReference type="ARBA" id="ARBA00005842"/>
    </source>
</evidence>
<evidence type="ECO:0000256" key="5">
    <source>
        <dbReference type="ARBA" id="ARBA00022771"/>
    </source>
</evidence>
<dbReference type="Proteomes" id="UP001162131">
    <property type="component" value="Unassembled WGS sequence"/>
</dbReference>
<evidence type="ECO:0000256" key="3">
    <source>
        <dbReference type="ARBA" id="ARBA00022723"/>
    </source>
</evidence>
<proteinExistence type="inferred from homology"/>
<organism evidence="10 11">
    <name type="scientific">Blepharisma stoltei</name>
    <dbReference type="NCBI Taxonomy" id="1481888"/>
    <lineage>
        <taxon>Eukaryota</taxon>
        <taxon>Sar</taxon>
        <taxon>Alveolata</taxon>
        <taxon>Ciliophora</taxon>
        <taxon>Postciliodesmatophora</taxon>
        <taxon>Heterotrichea</taxon>
        <taxon>Heterotrichida</taxon>
        <taxon>Blepharismidae</taxon>
        <taxon>Blepharisma</taxon>
    </lineage>
</organism>
<evidence type="ECO:0000313" key="10">
    <source>
        <dbReference type="EMBL" id="CAG9322965.1"/>
    </source>
</evidence>
<dbReference type="Gene3D" id="3.40.50.300">
    <property type="entry name" value="P-loop containing nucleotide triphosphate hydrolases"/>
    <property type="match status" value="1"/>
</dbReference>
<dbReference type="Gene3D" id="3.30.160.60">
    <property type="entry name" value="Classic Zinc Finger"/>
    <property type="match status" value="2"/>
</dbReference>
<dbReference type="PANTHER" id="PTHR11088:SF89">
    <property type="entry name" value="TRNA DIMETHYLALLYLTRANSFERASE"/>
    <property type="match status" value="1"/>
</dbReference>
<dbReference type="HAMAP" id="MF_00185">
    <property type="entry name" value="IPP_trans"/>
    <property type="match status" value="1"/>
</dbReference>
<accession>A0AAU9JFT8</accession>
<dbReference type="InterPro" id="IPR036236">
    <property type="entry name" value="Znf_C2H2_sf"/>
</dbReference>
<evidence type="ECO:0000256" key="2">
    <source>
        <dbReference type="ARBA" id="ARBA00022679"/>
    </source>
</evidence>
<gene>
    <name evidence="10" type="ORF">BSTOLATCC_MIC32870</name>
</gene>
<dbReference type="EMBL" id="CAJZBQ010000033">
    <property type="protein sequence ID" value="CAG9322965.1"/>
    <property type="molecule type" value="Genomic_DNA"/>
</dbReference>
<dbReference type="GO" id="GO:0052381">
    <property type="term" value="F:tRNA dimethylallyltransferase activity"/>
    <property type="evidence" value="ECO:0007669"/>
    <property type="project" value="InterPro"/>
</dbReference>
<evidence type="ECO:0000256" key="7">
    <source>
        <dbReference type="ARBA" id="ARBA00022840"/>
    </source>
</evidence>
<sequence>MLADISSKVIYVIGTTAVGKSKLAMDIAKHFNGEIVSADSMQIYKKASLMTAKPSIQDMLEIPHHLVDFVPISEKQFTVCEYQNLALNAIQEIQKRGRLPVVVGGTMYYVESLLYDRPFIKENYDLDSFENDTTEELYRKLEEADPEHAKKLAPQDRRRIRNALNYIFSSGKLYSEKNTVSKIRFPESIIIWLKCDKKILEQRARARIESMIKEGGTQEIIEILNECATNDYTRGVLQSIGYKEFEPLLTEGENSLPKCIDNLLLATLQYSKKQLKWIKNRFQPYLNMNIIDTTSFSNWEEITQQGIEIVQSSQGIGNKEIILDKKESFWCEACNVKIFGSEKYEIHLQTRKHRNNTRKETEDDEEIRVCDICNKSAKGLRQWEFHINSKKHKREVKKNHCE</sequence>
<evidence type="ECO:0000256" key="6">
    <source>
        <dbReference type="ARBA" id="ARBA00022833"/>
    </source>
</evidence>
<evidence type="ECO:0000313" key="11">
    <source>
        <dbReference type="Proteomes" id="UP001162131"/>
    </source>
</evidence>
<name>A0AAU9JFT8_9CILI</name>
<dbReference type="SMART" id="SM00451">
    <property type="entry name" value="ZnF_U1"/>
    <property type="match status" value="2"/>
</dbReference>
<dbReference type="InterPro" id="IPR027417">
    <property type="entry name" value="P-loop_NTPase"/>
</dbReference>
<dbReference type="Pfam" id="PF01715">
    <property type="entry name" value="IPPT"/>
    <property type="match status" value="1"/>
</dbReference>
<keyword evidence="5" id="KW-0863">Zinc-finger</keyword>
<reference evidence="10" key="1">
    <citation type="submission" date="2021-09" db="EMBL/GenBank/DDBJ databases">
        <authorList>
            <consortium name="AG Swart"/>
            <person name="Singh M."/>
            <person name="Singh A."/>
            <person name="Seah K."/>
            <person name="Emmerich C."/>
        </authorList>
    </citation>
    <scope>NUCLEOTIDE SEQUENCE</scope>
    <source>
        <strain evidence="10">ATCC30299</strain>
    </source>
</reference>
<dbReference type="AlphaFoldDB" id="A0AAU9JFT8"/>
<keyword evidence="4 8" id="KW-0547">Nucleotide-binding</keyword>
<comment type="caution">
    <text evidence="10">The sequence shown here is derived from an EMBL/GenBank/DDBJ whole genome shotgun (WGS) entry which is preliminary data.</text>
</comment>
<dbReference type="GO" id="GO:0005739">
    <property type="term" value="C:mitochondrion"/>
    <property type="evidence" value="ECO:0007669"/>
    <property type="project" value="TreeGrafter"/>
</dbReference>
<keyword evidence="3" id="KW-0479">Metal-binding</keyword>
<dbReference type="NCBIfam" id="TIGR00174">
    <property type="entry name" value="miaA"/>
    <property type="match status" value="1"/>
</dbReference>
<dbReference type="InterPro" id="IPR013087">
    <property type="entry name" value="Znf_C2H2_type"/>
</dbReference>
<dbReference type="GO" id="GO:0003676">
    <property type="term" value="F:nucleic acid binding"/>
    <property type="evidence" value="ECO:0007669"/>
    <property type="project" value="InterPro"/>
</dbReference>
<dbReference type="Pfam" id="PF12874">
    <property type="entry name" value="zf-met"/>
    <property type="match status" value="1"/>
</dbReference>
<dbReference type="InterPro" id="IPR018022">
    <property type="entry name" value="IPT"/>
</dbReference>
<dbReference type="InterPro" id="IPR003604">
    <property type="entry name" value="Matrin/U1-like-C_Znf_C2H2"/>
</dbReference>
<dbReference type="GO" id="GO:0008270">
    <property type="term" value="F:zinc ion binding"/>
    <property type="evidence" value="ECO:0007669"/>
    <property type="project" value="UniProtKB-KW"/>
</dbReference>
<feature type="domain" description="U1-type" evidence="9">
    <location>
        <begin position="365"/>
        <end position="399"/>
    </location>
</feature>
<evidence type="ECO:0000256" key="4">
    <source>
        <dbReference type="ARBA" id="ARBA00022741"/>
    </source>
</evidence>
<dbReference type="GO" id="GO:0006400">
    <property type="term" value="P:tRNA modification"/>
    <property type="evidence" value="ECO:0007669"/>
    <property type="project" value="TreeGrafter"/>
</dbReference>